<dbReference type="InterPro" id="IPR001464">
    <property type="entry name" value="Annexin"/>
</dbReference>
<dbReference type="SUPFAM" id="SSF47874">
    <property type="entry name" value="Annexin"/>
    <property type="match status" value="1"/>
</dbReference>
<reference evidence="4" key="1">
    <citation type="submission" date="2015-12" db="EMBL/GenBank/DDBJ databases">
        <title>Comparative cell biology and evolution of annexins in diplomonads.</title>
        <authorList>
            <person name="Einarsson E."/>
            <person name="Astvaldsson A."/>
            <person name="Hultenby K."/>
            <person name="Andersson J.O."/>
            <person name="Svard S.G."/>
            <person name="Jerlstrom-Hultqvist J."/>
        </authorList>
    </citation>
    <scope>NUCLEOTIDE SEQUENCE</scope>
</reference>
<dbReference type="PRINTS" id="PR00196">
    <property type="entry name" value="ANNEXIN"/>
</dbReference>
<dbReference type="GO" id="GO:0005509">
    <property type="term" value="F:calcium ion binding"/>
    <property type="evidence" value="ECO:0007669"/>
    <property type="project" value="InterPro"/>
</dbReference>
<dbReference type="InterPro" id="IPR018502">
    <property type="entry name" value="Annexin_repeat"/>
</dbReference>
<evidence type="ECO:0000256" key="2">
    <source>
        <dbReference type="ARBA" id="ARBA00022737"/>
    </source>
</evidence>
<dbReference type="GO" id="GO:0005737">
    <property type="term" value="C:cytoplasm"/>
    <property type="evidence" value="ECO:0007669"/>
    <property type="project" value="TreeGrafter"/>
</dbReference>
<dbReference type="PANTHER" id="PTHR10502">
    <property type="entry name" value="ANNEXIN"/>
    <property type="match status" value="1"/>
</dbReference>
<evidence type="ECO:0000256" key="1">
    <source>
        <dbReference type="ARBA" id="ARBA00007831"/>
    </source>
</evidence>
<dbReference type="PANTHER" id="PTHR10502:SF102">
    <property type="entry name" value="ANNEXIN B11"/>
    <property type="match status" value="1"/>
</dbReference>
<keyword evidence="2" id="KW-0677">Repeat</keyword>
<protein>
    <submittedName>
        <fullName evidence="4">Annexin 13</fullName>
    </submittedName>
</protein>
<proteinExistence type="inferred from homology"/>
<comment type="similarity">
    <text evidence="1">Belongs to the annexin family.</text>
</comment>
<dbReference type="AlphaFoldDB" id="A0A142C665"/>
<sequence length="357" mass="41361">MQLISKQRILKLQNIQIKNFIQFHKNNHLIRLRMIIFRIKLITYNNFINKPDLPLSQKMPNFKEQAEKLYKAMKGLGTNEQVIFEVASSHTAEERFSIAEAFVGLYGDTLEKWFKKELSGNLEKLMVPLFKGRYAMWAQFINDAVKGAGTDERSLIELVFLMNDADQQRVEIEYQRLFGKQLKQSIENDISGGHWAKLIRAWLHAKNDSGADPEKIADDLWNAAKGAGTDEQVFMQILANCHADLYRKVCDVFLMKYRKDLAEIIKREFSGKSEDAFMSAHYSLYDKRVAVARQLKLAYKGAGTDEMQLIRATVLFSDRVRGHELKEAYQIFGDVLKDTKRDLTGKFEKAVIQMWQM</sequence>
<dbReference type="SMART" id="SM00335">
    <property type="entry name" value="ANX"/>
    <property type="match status" value="3"/>
</dbReference>
<dbReference type="GO" id="GO:0001786">
    <property type="term" value="F:phosphatidylserine binding"/>
    <property type="evidence" value="ECO:0007669"/>
    <property type="project" value="TreeGrafter"/>
</dbReference>
<keyword evidence="3" id="KW-0041">Annexin</keyword>
<dbReference type="Pfam" id="PF00191">
    <property type="entry name" value="Annexin"/>
    <property type="match status" value="3"/>
</dbReference>
<dbReference type="GO" id="GO:0005886">
    <property type="term" value="C:plasma membrane"/>
    <property type="evidence" value="ECO:0007669"/>
    <property type="project" value="TreeGrafter"/>
</dbReference>
<evidence type="ECO:0000313" key="4">
    <source>
        <dbReference type="EMBL" id="AMP46316.1"/>
    </source>
</evidence>
<accession>A0A142C665</accession>
<dbReference type="EMBL" id="KU341435">
    <property type="protein sequence ID" value="AMP46316.1"/>
    <property type="molecule type" value="Genomic_DNA"/>
</dbReference>
<dbReference type="GO" id="GO:0005544">
    <property type="term" value="F:calcium-dependent phospholipid binding"/>
    <property type="evidence" value="ECO:0007669"/>
    <property type="project" value="InterPro"/>
</dbReference>
<organism evidence="4">
    <name type="scientific">Spironucleus barkhanus</name>
    <dbReference type="NCBI Taxonomy" id="103874"/>
    <lineage>
        <taxon>Eukaryota</taxon>
        <taxon>Metamonada</taxon>
        <taxon>Diplomonadida</taxon>
        <taxon>Hexamitidae</taxon>
        <taxon>Hexamitinae</taxon>
        <taxon>Spironucleus</taxon>
    </lineage>
</organism>
<name>A0A142C665_SPIBA</name>
<dbReference type="Gene3D" id="1.10.220.10">
    <property type="entry name" value="Annexin"/>
    <property type="match status" value="4"/>
</dbReference>
<evidence type="ECO:0000256" key="3">
    <source>
        <dbReference type="ARBA" id="ARBA00023216"/>
    </source>
</evidence>
<dbReference type="InterPro" id="IPR037104">
    <property type="entry name" value="Annexin_sf"/>
</dbReference>
<dbReference type="PROSITE" id="PS51897">
    <property type="entry name" value="ANNEXIN_2"/>
    <property type="match status" value="2"/>
</dbReference>